<feature type="region of interest" description="Disordered" evidence="1">
    <location>
        <begin position="1"/>
        <end position="72"/>
    </location>
</feature>
<feature type="compositionally biased region" description="Low complexity" evidence="1">
    <location>
        <begin position="17"/>
        <end position="38"/>
    </location>
</feature>
<dbReference type="InterPro" id="IPR016024">
    <property type="entry name" value="ARM-type_fold"/>
</dbReference>
<dbReference type="OrthoDB" id="10264446at2759"/>
<dbReference type="GO" id="GO:0072542">
    <property type="term" value="F:protein phosphatase activator activity"/>
    <property type="evidence" value="ECO:0000318"/>
    <property type="project" value="GO_Central"/>
</dbReference>
<dbReference type="VEuPathDB" id="TrichDB:TVAGG3_0612830"/>
<evidence type="ECO:0000256" key="1">
    <source>
        <dbReference type="SAM" id="MobiDB-lite"/>
    </source>
</evidence>
<dbReference type="STRING" id="5722.A2FF45"/>
<reference evidence="2" key="2">
    <citation type="journal article" date="2007" name="Science">
        <title>Draft genome sequence of the sexually transmitted pathogen Trichomonas vaginalis.</title>
        <authorList>
            <person name="Carlton J.M."/>
            <person name="Hirt R.P."/>
            <person name="Silva J.C."/>
            <person name="Delcher A.L."/>
            <person name="Schatz M."/>
            <person name="Zhao Q."/>
            <person name="Wortman J.R."/>
            <person name="Bidwell S.L."/>
            <person name="Alsmark U.C.M."/>
            <person name="Besteiro S."/>
            <person name="Sicheritz-Ponten T."/>
            <person name="Noel C.J."/>
            <person name="Dacks J.B."/>
            <person name="Foster P.G."/>
            <person name="Simillion C."/>
            <person name="Van de Peer Y."/>
            <person name="Miranda-Saavedra D."/>
            <person name="Barton G.J."/>
            <person name="Westrop G.D."/>
            <person name="Mueller S."/>
            <person name="Dessi D."/>
            <person name="Fiori P.L."/>
            <person name="Ren Q."/>
            <person name="Paulsen I."/>
            <person name="Zhang H."/>
            <person name="Bastida-Corcuera F.D."/>
            <person name="Simoes-Barbosa A."/>
            <person name="Brown M.T."/>
            <person name="Hayes R.D."/>
            <person name="Mukherjee M."/>
            <person name="Okumura C.Y."/>
            <person name="Schneider R."/>
            <person name="Smith A.J."/>
            <person name="Vanacova S."/>
            <person name="Villalvazo M."/>
            <person name="Haas B.J."/>
            <person name="Pertea M."/>
            <person name="Feldblyum T.V."/>
            <person name="Utterback T.R."/>
            <person name="Shu C.L."/>
            <person name="Osoegawa K."/>
            <person name="de Jong P.J."/>
            <person name="Hrdy I."/>
            <person name="Horvathova L."/>
            <person name="Zubacova Z."/>
            <person name="Dolezal P."/>
            <person name="Malik S.B."/>
            <person name="Logsdon J.M. Jr."/>
            <person name="Henze K."/>
            <person name="Gupta A."/>
            <person name="Wang C.C."/>
            <person name="Dunne R.L."/>
            <person name="Upcroft J.A."/>
            <person name="Upcroft P."/>
            <person name="White O."/>
            <person name="Salzberg S.L."/>
            <person name="Tang P."/>
            <person name="Chiu C.-H."/>
            <person name="Lee Y.-S."/>
            <person name="Embley T.M."/>
            <person name="Coombs G.H."/>
            <person name="Mottram J.C."/>
            <person name="Tachezy J."/>
            <person name="Fraser-Liggett C.M."/>
            <person name="Johnson P.J."/>
        </authorList>
    </citation>
    <scope>NUCLEOTIDE SEQUENCE [LARGE SCALE GENOMIC DNA]</scope>
    <source>
        <strain evidence="2">G3</strain>
    </source>
</reference>
<accession>A2FF45</accession>
<dbReference type="Pfam" id="PF01603">
    <property type="entry name" value="B56"/>
    <property type="match status" value="1"/>
</dbReference>
<dbReference type="InParanoid" id="A2FF45"/>
<sequence>MPPRSSVRKVIGQKEQGGPAKPGKPNSGKNKNGQGKSSENANQILKNRPTIKPPKADNFGDIGIQRSNPSAYSPGDFGQIDELPPLSSVTEDKFDDMLRQKLQQCRIICNFTTDYADLKSKTMKQTYLQEILDHISQPRFYRLMEPETIQALFAMIKANIIRSLPPIPDLAKVPMIGDDINDTIYESAWPHLELVYQIFQRFLESALLEPASVEQYVDASFIVQFLLLFNSSDQRERDSLKMVLHRLYLKFVSKRPFIRQAIQHIFYTYIYETKYFSGIFELLEIMVSIINGYAIPLKQEHKDFLTKILLPLHTSNFLHTFHQRLFDCVNQYIKKDATLIPVIVRELLKIWPVSCSLKELIFISVFSKIFDSMSDEQFKELMFDLFHRVGLCITSDNFQVSEAGMLLWKNDRFIKCIKANAKELYPIICPFLYKTGTNHWNPAIKNLAVSVIRICMQTASDVFEAFSRSMKSQSLQEANRIAGERDTWKLVINTALTQDSTIDAKEKNADVDAVFVNNEA</sequence>
<dbReference type="Gene3D" id="1.25.10.10">
    <property type="entry name" value="Leucine-rich Repeat Variant"/>
    <property type="match status" value="1"/>
</dbReference>
<dbReference type="eggNOG" id="KOG2085">
    <property type="taxonomic scope" value="Eukaryota"/>
</dbReference>
<name>A2FF45_TRIV3</name>
<dbReference type="OMA" id="LIYPEVI"/>
<evidence type="ECO:0000313" key="3">
    <source>
        <dbReference type="Proteomes" id="UP000001542"/>
    </source>
</evidence>
<proteinExistence type="predicted"/>
<gene>
    <name evidence="2" type="ORF">TVAG_024680</name>
</gene>
<dbReference type="InterPro" id="IPR002554">
    <property type="entry name" value="PP2A_B56"/>
</dbReference>
<dbReference type="GO" id="GO:0007165">
    <property type="term" value="P:signal transduction"/>
    <property type="evidence" value="ECO:0007669"/>
    <property type="project" value="InterPro"/>
</dbReference>
<protein>
    <submittedName>
        <fullName evidence="2">Phosphoprotein phosphatase, putative</fullName>
    </submittedName>
</protein>
<dbReference type="GO" id="GO:0000159">
    <property type="term" value="C:protein phosphatase type 2A complex"/>
    <property type="evidence" value="ECO:0007669"/>
    <property type="project" value="InterPro"/>
</dbReference>
<dbReference type="Proteomes" id="UP000001542">
    <property type="component" value="Unassembled WGS sequence"/>
</dbReference>
<keyword evidence="3" id="KW-1185">Reference proteome</keyword>
<evidence type="ECO:0000313" key="2">
    <source>
        <dbReference type="EMBL" id="EAX96458.1"/>
    </source>
</evidence>
<organism evidence="2 3">
    <name type="scientific">Trichomonas vaginalis (strain ATCC PRA-98 / G3)</name>
    <dbReference type="NCBI Taxonomy" id="412133"/>
    <lineage>
        <taxon>Eukaryota</taxon>
        <taxon>Metamonada</taxon>
        <taxon>Parabasalia</taxon>
        <taxon>Trichomonadida</taxon>
        <taxon>Trichomonadidae</taxon>
        <taxon>Trichomonas</taxon>
    </lineage>
</organism>
<dbReference type="SUPFAM" id="SSF48371">
    <property type="entry name" value="ARM repeat"/>
    <property type="match status" value="1"/>
</dbReference>
<reference evidence="2" key="1">
    <citation type="submission" date="2006-10" db="EMBL/GenBank/DDBJ databases">
        <authorList>
            <person name="Amadeo P."/>
            <person name="Zhao Q."/>
            <person name="Wortman J."/>
            <person name="Fraser-Liggett C."/>
            <person name="Carlton J."/>
        </authorList>
    </citation>
    <scope>NUCLEOTIDE SEQUENCE</scope>
    <source>
        <strain evidence="2">G3</strain>
    </source>
</reference>
<dbReference type="EMBL" id="DS113757">
    <property type="protein sequence ID" value="EAX96458.1"/>
    <property type="molecule type" value="Genomic_DNA"/>
</dbReference>
<dbReference type="GO" id="GO:0051177">
    <property type="term" value="P:meiotic sister chromatid cohesion"/>
    <property type="evidence" value="ECO:0000318"/>
    <property type="project" value="GO_Central"/>
</dbReference>
<dbReference type="VEuPathDB" id="TrichDB:TVAG_024680"/>
<dbReference type="FunFam" id="1.25.10.10:FF:000331">
    <property type="entry name" value="Phosphoprotein phosphatase, putative"/>
    <property type="match status" value="1"/>
</dbReference>
<dbReference type="SMR" id="A2FF45"/>
<dbReference type="InterPro" id="IPR011989">
    <property type="entry name" value="ARM-like"/>
</dbReference>
<dbReference type="PANTHER" id="PTHR10257:SF3">
    <property type="entry name" value="SERINE_THREONINE-PROTEIN PHOSPHATASE 2A 56 KDA REGULATORY SUBUNIT GAMMA ISOFORM"/>
    <property type="match status" value="1"/>
</dbReference>
<dbReference type="PANTHER" id="PTHR10257">
    <property type="entry name" value="SERINE/THREONINE PROTEIN PHOSPHATASE 2A PP2A REGULATORY SUBUNIT B"/>
    <property type="match status" value="1"/>
</dbReference>
<dbReference type="AlphaFoldDB" id="A2FF45"/>
<dbReference type="FunCoup" id="A2FF45">
    <property type="interactions" value="501"/>
</dbReference>